<feature type="chain" id="PRO_5045014738" description="AB hydrolase-1 domain-containing protein" evidence="1">
    <location>
        <begin position="20"/>
        <end position="457"/>
    </location>
</feature>
<dbReference type="EMBL" id="JAKNSF020000113">
    <property type="protein sequence ID" value="KAK7714746.1"/>
    <property type="molecule type" value="Genomic_DNA"/>
</dbReference>
<dbReference type="InterPro" id="IPR005152">
    <property type="entry name" value="Lipase_secreted"/>
</dbReference>
<protein>
    <recommendedName>
        <fullName evidence="2">AB hydrolase-1 domain-containing protein</fullName>
    </recommendedName>
</protein>
<comment type="similarity">
    <text evidence="1">Belongs to the AB hydrolase superfamily. Lipase family.</text>
</comment>
<dbReference type="Pfam" id="PF12697">
    <property type="entry name" value="Abhydrolase_6"/>
    <property type="match status" value="1"/>
</dbReference>
<dbReference type="PANTHER" id="PTHR34853">
    <property type="match status" value="1"/>
</dbReference>
<name>A0ABR1NTP3_DIAER</name>
<evidence type="ECO:0000313" key="4">
    <source>
        <dbReference type="Proteomes" id="UP001430848"/>
    </source>
</evidence>
<feature type="signal peptide" evidence="1">
    <location>
        <begin position="1"/>
        <end position="19"/>
    </location>
</feature>
<keyword evidence="4" id="KW-1185">Reference proteome</keyword>
<feature type="domain" description="AB hydrolase-1" evidence="2">
    <location>
        <begin position="136"/>
        <end position="417"/>
    </location>
</feature>
<keyword evidence="1" id="KW-0732">Signal</keyword>
<gene>
    <name evidence="3" type="ORF">SLS63_011637</name>
</gene>
<reference evidence="3 4" key="1">
    <citation type="submission" date="2024-02" db="EMBL/GenBank/DDBJ databases">
        <title>De novo assembly and annotation of 12 fungi associated with fruit tree decline syndrome in Ontario, Canada.</title>
        <authorList>
            <person name="Sulman M."/>
            <person name="Ellouze W."/>
            <person name="Ilyukhin E."/>
        </authorList>
    </citation>
    <scope>NUCLEOTIDE SEQUENCE [LARGE SCALE GENOMIC DNA]</scope>
    <source>
        <strain evidence="3 4">M169</strain>
    </source>
</reference>
<dbReference type="InterPro" id="IPR029058">
    <property type="entry name" value="AB_hydrolase_fold"/>
</dbReference>
<dbReference type="PIRSF" id="PIRSF029171">
    <property type="entry name" value="Esterase_LipA"/>
    <property type="match status" value="1"/>
</dbReference>
<comment type="caution">
    <text evidence="3">The sequence shown here is derived from an EMBL/GenBank/DDBJ whole genome shotgun (WGS) entry which is preliminary data.</text>
</comment>
<dbReference type="InterPro" id="IPR000073">
    <property type="entry name" value="AB_hydrolase_1"/>
</dbReference>
<proteinExistence type="inferred from homology"/>
<evidence type="ECO:0000256" key="1">
    <source>
        <dbReference type="PIRNR" id="PIRNR029171"/>
    </source>
</evidence>
<dbReference type="Gene3D" id="3.40.50.1820">
    <property type="entry name" value="alpha/beta hydrolase"/>
    <property type="match status" value="2"/>
</dbReference>
<sequence>MVLLSCFLGALSTALLVSGQGVNTTGCDAQCMQSYQAALASEQAQWATQNISDDPFYDTPSNASSSKPGDVLRWQALSADHVAANWSMVPTGMSLARFLYVTEDIDRNPIPASAFVLLPYWPGTWSAPGAAKFNTVVWAHGTAGRARQCAPSNNRQLYYGWEAPFFLASSGYAVVAPDYAGQGSVIPGEFHYEAGIMHAADVAYALVAARSVLGDILSNEWVVAGHSEGGMTAWRTNERLASPGQEALLKAGKLIGAVSAAPALRPIDLIPKEIELAGDGPLGDIVSVYLLQSVTRIYSDLNFDDYINEPAKALLPMADQACLVTGEALFANLTVAQVYKNTSWLTSPQFADWQERFNGPGAAKLAAPMLVVQGLNDTITYSNNTEWDFNRTCSAFPNSTAELFLVPKLGHDPAFQAAQPYYIDWIRQRFAGVDIAEGCTTRTAVPVNQDFVRGETG</sequence>
<accession>A0ABR1NTP3</accession>
<dbReference type="SUPFAM" id="SSF53474">
    <property type="entry name" value="alpha/beta-Hydrolases"/>
    <property type="match status" value="1"/>
</dbReference>
<evidence type="ECO:0000313" key="3">
    <source>
        <dbReference type="EMBL" id="KAK7714746.1"/>
    </source>
</evidence>
<organism evidence="3 4">
    <name type="scientific">Diaporthe eres</name>
    <name type="common">Phomopsis oblonga</name>
    <dbReference type="NCBI Taxonomy" id="83184"/>
    <lineage>
        <taxon>Eukaryota</taxon>
        <taxon>Fungi</taxon>
        <taxon>Dikarya</taxon>
        <taxon>Ascomycota</taxon>
        <taxon>Pezizomycotina</taxon>
        <taxon>Sordariomycetes</taxon>
        <taxon>Sordariomycetidae</taxon>
        <taxon>Diaporthales</taxon>
        <taxon>Diaporthaceae</taxon>
        <taxon>Diaporthe</taxon>
        <taxon>Diaporthe eres species complex</taxon>
    </lineage>
</organism>
<evidence type="ECO:0000259" key="2">
    <source>
        <dbReference type="Pfam" id="PF12697"/>
    </source>
</evidence>
<dbReference type="Proteomes" id="UP001430848">
    <property type="component" value="Unassembled WGS sequence"/>
</dbReference>
<dbReference type="PANTHER" id="PTHR34853:SF1">
    <property type="entry name" value="LIPASE 5"/>
    <property type="match status" value="1"/>
</dbReference>